<organism evidence="9 10">
    <name type="scientific">Symbiodinium microadriaticum</name>
    <name type="common">Dinoflagellate</name>
    <name type="synonym">Zooxanthella microadriatica</name>
    <dbReference type="NCBI Taxonomy" id="2951"/>
    <lineage>
        <taxon>Eukaryota</taxon>
        <taxon>Sar</taxon>
        <taxon>Alveolata</taxon>
        <taxon>Dinophyceae</taxon>
        <taxon>Suessiales</taxon>
        <taxon>Symbiodiniaceae</taxon>
        <taxon>Symbiodinium</taxon>
    </lineage>
</organism>
<dbReference type="SUPFAM" id="SSF47473">
    <property type="entry name" value="EF-hand"/>
    <property type="match status" value="1"/>
</dbReference>
<feature type="compositionally biased region" description="Polar residues" evidence="6">
    <location>
        <begin position="1"/>
        <end position="11"/>
    </location>
</feature>
<evidence type="ECO:0000313" key="10">
    <source>
        <dbReference type="Proteomes" id="UP000186817"/>
    </source>
</evidence>
<keyword evidence="1" id="KW-0677">Repeat</keyword>
<dbReference type="SUPFAM" id="SSF48403">
    <property type="entry name" value="Ankyrin repeat"/>
    <property type="match status" value="1"/>
</dbReference>
<dbReference type="EMBL" id="LSRX01000199">
    <property type="protein sequence ID" value="OLQ04903.1"/>
    <property type="molecule type" value="Genomic_DNA"/>
</dbReference>
<dbReference type="Gene3D" id="1.10.238.10">
    <property type="entry name" value="EF-hand"/>
    <property type="match status" value="1"/>
</dbReference>
<dbReference type="InterPro" id="IPR011989">
    <property type="entry name" value="ARM-like"/>
</dbReference>
<keyword evidence="5" id="KW-0175">Coiled coil</keyword>
<evidence type="ECO:0000256" key="5">
    <source>
        <dbReference type="SAM" id="Coils"/>
    </source>
</evidence>
<name>A0A1Q9EBX2_SYMMI</name>
<evidence type="ECO:0000256" key="6">
    <source>
        <dbReference type="SAM" id="MobiDB-lite"/>
    </source>
</evidence>
<evidence type="ECO:0000256" key="4">
    <source>
        <dbReference type="PROSITE-ProRule" id="PRU00023"/>
    </source>
</evidence>
<dbReference type="PROSITE" id="PS50088">
    <property type="entry name" value="ANK_REPEAT"/>
    <property type="match status" value="1"/>
</dbReference>
<dbReference type="InterPro" id="IPR018247">
    <property type="entry name" value="EF_Hand_1_Ca_BS"/>
</dbReference>
<dbReference type="OrthoDB" id="420360at2759"/>
<dbReference type="Proteomes" id="UP000186817">
    <property type="component" value="Unassembled WGS sequence"/>
</dbReference>
<evidence type="ECO:0000256" key="2">
    <source>
        <dbReference type="ARBA" id="ARBA00022837"/>
    </source>
</evidence>
<evidence type="ECO:0000259" key="8">
    <source>
        <dbReference type="PROSITE" id="PS50222"/>
    </source>
</evidence>
<dbReference type="PROSITE" id="PS50297">
    <property type="entry name" value="ANK_REP_REGION"/>
    <property type="match status" value="1"/>
</dbReference>
<evidence type="ECO:0000256" key="1">
    <source>
        <dbReference type="ARBA" id="ARBA00022737"/>
    </source>
</evidence>
<dbReference type="PROSITE" id="PS00018">
    <property type="entry name" value="EF_HAND_1"/>
    <property type="match status" value="2"/>
</dbReference>
<dbReference type="InterPro" id="IPR002110">
    <property type="entry name" value="Ankyrin_rpt"/>
</dbReference>
<sequence length="1408" mass="152783">MTNITPYGSSSPRKRGKAAKISFDTELNDLDTRTPSPSESMELDGFHLEVKPAQIFAAVTKEFGQMIGSSLQSAKWDRRCQALKSIIQVLKGLDMQGMAPPGSTGAIGKGLLRPRDRPKTWRVTCQVLNHVMKDKVMPVRLASLDLFQQAFSDLSELDKAEVKMAATTLLDPLIDRVGDSNIRLHEASRRCIVFAAQRLLGLTQVLGSLRSKLQASQKGGERTKVHFGVIDTACVLSEHFSARRSEEAPRSSEDSWTAEDMAPLILAGLDDSFGHRASEGEEILSGSKGSGVKILASFVSLAASWLSFPVLKSHPPNRNLFRHAGEPHLAFGSCLCRGGPNAKITDEGVEMLFPMYTVPLQVLFDMGEIVPHEAEKGTELMEQGVLVEFEQTLGQAAFVSHQWVGRNHPDPEFKQMRVLQDALRHVMSDLKYIPLDMNSEALVPGAKSLDTAKLHSKPLFVWYDYFSCPQLDLQATASCRSGIGRHISDLTGFVLDLFAPVVTGNRGGLLHPGERGDGSGLARAIESIPAYIAKSSFFFVLLELVASPVGAGGGGGAPGEGVFTVARDKRKLAPILRQTLKRKLVLSLKSKDLEAYRVLLNLQSVTFRGLDVKPTSDLIPGDPADAAPGSESRSLEVAHFLHQNGFNSVTDSDSRGWSTLHYAALGGDPSLIRCLLEEQADVNLQTKKDQPLVGLASLVSPLAISVFFRHNEAARLLLAAKAKFEGGLQPALNLAGISNNPEGIRILCDIFGFSAMEAAAGQGQVEAVEEILRQAGGSVSSWILNRALYLACCFRGGKAEMIHRLIEMRADVNRPYPFKGFSFNAAFLVAKSLQHRFGKVTSISKMCYHSWGARPLMVAILSAQYEGAAVLIAEGARLDLPNKRGCTAIDLAQGQDLPFFMTEALEGRTGECKHVAKARKKASPTEEALQELDVDKSGKVEQNELESFARSKGMSPEQIHQEFLSLDLNGDGVLEADEIRRTLAASAAADAAPSVADPSAVPASLHQAAAPVHTSASDCGFGRAFREDPTFALGEAAPTADVQEDLDVRAQRGAERAVAEMFEKKAAEALAAMREDTSNAEKLEKTARTLRGQARQLEMQVTSKVAESAKVATDSVVSKALRQAFAAAPLFTSPLPVHSEALRRLDSRPAANLRRGVVLLIVAAVLMVTMLMMLMMKVVVMMIIMVRKTMMNIKDEEQDDDVTTNGHHNRHQGAWARVAKRLFVVASPTGPTDGSGTALTIVFFFVVAYFNSRHLGGRKEDDSEEKRIQAEVKRLVRLKKEFEESEEQEELSDDNMAAALRAAQEKMDGDGEEEAKPGDGEATPAAEESGEEKPDGDESEESGKDEDDPKPADGGGSKVKMMSQEVASAEEEARRSQNLADQAMEQAVTAQSKISAEVQRIKAERSSF</sequence>
<feature type="coiled-coil region" evidence="5">
    <location>
        <begin position="1265"/>
        <end position="1295"/>
    </location>
</feature>
<dbReference type="GO" id="GO:0005509">
    <property type="term" value="F:calcium ion binding"/>
    <property type="evidence" value="ECO:0007669"/>
    <property type="project" value="InterPro"/>
</dbReference>
<dbReference type="PANTHER" id="PTHR24198">
    <property type="entry name" value="ANKYRIN REPEAT AND PROTEIN KINASE DOMAIN-CONTAINING PROTEIN"/>
    <property type="match status" value="1"/>
</dbReference>
<dbReference type="Pfam" id="PF13202">
    <property type="entry name" value="EF-hand_5"/>
    <property type="match status" value="2"/>
</dbReference>
<keyword evidence="10" id="KW-1185">Reference proteome</keyword>
<proteinExistence type="predicted"/>
<comment type="caution">
    <text evidence="9">The sequence shown here is derived from an EMBL/GenBank/DDBJ whole genome shotgun (WGS) entry which is preliminary data.</text>
</comment>
<keyword evidence="2" id="KW-0106">Calcium</keyword>
<feature type="domain" description="EF-hand" evidence="8">
    <location>
        <begin position="920"/>
        <end position="955"/>
    </location>
</feature>
<keyword evidence="7" id="KW-0472">Membrane</keyword>
<evidence type="ECO:0000256" key="7">
    <source>
        <dbReference type="SAM" id="Phobius"/>
    </source>
</evidence>
<dbReference type="CDD" id="cd00051">
    <property type="entry name" value="EFh"/>
    <property type="match status" value="1"/>
</dbReference>
<dbReference type="InterPro" id="IPR036770">
    <property type="entry name" value="Ankyrin_rpt-contain_sf"/>
</dbReference>
<feature type="compositionally biased region" description="Basic and acidic residues" evidence="6">
    <location>
        <begin position="1303"/>
        <end position="1319"/>
    </location>
</feature>
<evidence type="ECO:0000256" key="3">
    <source>
        <dbReference type="ARBA" id="ARBA00023043"/>
    </source>
</evidence>
<gene>
    <name evidence="9" type="primary">Ankrd52</name>
    <name evidence="9" type="ORF">AK812_SmicGene11974</name>
</gene>
<feature type="transmembrane region" description="Helical" evidence="7">
    <location>
        <begin position="1157"/>
        <end position="1184"/>
    </location>
</feature>
<dbReference type="Gene3D" id="1.25.10.10">
    <property type="entry name" value="Leucine-rich Repeat Variant"/>
    <property type="match status" value="1"/>
</dbReference>
<dbReference type="InterPro" id="IPR002048">
    <property type="entry name" value="EF_hand_dom"/>
</dbReference>
<feature type="coiled-coil region" evidence="5">
    <location>
        <begin position="1066"/>
        <end position="1100"/>
    </location>
</feature>
<evidence type="ECO:0000313" key="9">
    <source>
        <dbReference type="EMBL" id="OLQ04903.1"/>
    </source>
</evidence>
<feature type="region of interest" description="Disordered" evidence="6">
    <location>
        <begin position="1303"/>
        <end position="1386"/>
    </location>
</feature>
<dbReference type="PANTHER" id="PTHR24198:SF165">
    <property type="entry name" value="ANKYRIN REPEAT-CONTAINING PROTEIN-RELATED"/>
    <property type="match status" value="1"/>
</dbReference>
<reference evidence="9 10" key="1">
    <citation type="submission" date="2016-02" db="EMBL/GenBank/DDBJ databases">
        <title>Genome analysis of coral dinoflagellate symbionts highlights evolutionary adaptations to a symbiotic lifestyle.</title>
        <authorList>
            <person name="Aranda M."/>
            <person name="Li Y."/>
            <person name="Liew Y.J."/>
            <person name="Baumgarten S."/>
            <person name="Simakov O."/>
            <person name="Wilson M."/>
            <person name="Piel J."/>
            <person name="Ashoor H."/>
            <person name="Bougouffa S."/>
            <person name="Bajic V.B."/>
            <person name="Ryu T."/>
            <person name="Ravasi T."/>
            <person name="Bayer T."/>
            <person name="Micklem G."/>
            <person name="Kim H."/>
            <person name="Bhak J."/>
            <person name="Lajeunesse T.C."/>
            <person name="Voolstra C.R."/>
        </authorList>
    </citation>
    <scope>NUCLEOTIDE SEQUENCE [LARGE SCALE GENOMIC DNA]</scope>
    <source>
        <strain evidence="9 10">CCMP2467</strain>
    </source>
</reference>
<dbReference type="Pfam" id="PF21040">
    <property type="entry name" value="CEP104-like_TOG"/>
    <property type="match status" value="1"/>
</dbReference>
<dbReference type="InterPro" id="IPR011992">
    <property type="entry name" value="EF-hand-dom_pair"/>
</dbReference>
<dbReference type="Gene3D" id="1.25.40.20">
    <property type="entry name" value="Ankyrin repeat-containing domain"/>
    <property type="match status" value="2"/>
</dbReference>
<dbReference type="PROSITE" id="PS50222">
    <property type="entry name" value="EF_HAND_2"/>
    <property type="match status" value="1"/>
</dbReference>
<dbReference type="SMART" id="SM00248">
    <property type="entry name" value="ANK"/>
    <property type="match status" value="5"/>
</dbReference>
<accession>A0A1Q9EBX2</accession>
<feature type="region of interest" description="Disordered" evidence="6">
    <location>
        <begin position="1"/>
        <end position="41"/>
    </location>
</feature>
<keyword evidence="3 4" id="KW-0040">ANK repeat</keyword>
<dbReference type="Pfam" id="PF13637">
    <property type="entry name" value="Ank_4"/>
    <property type="match status" value="1"/>
</dbReference>
<keyword evidence="7" id="KW-0812">Transmembrane</keyword>
<protein>
    <submittedName>
        <fullName evidence="9">Serine/threonine-protein phosphatase 6 regulatory ankyrin repeat subunit C</fullName>
    </submittedName>
</protein>
<keyword evidence="7" id="KW-1133">Transmembrane helix</keyword>
<dbReference type="SMART" id="SM00054">
    <property type="entry name" value="EFh"/>
    <property type="match status" value="2"/>
</dbReference>
<feature type="repeat" description="ANK" evidence="4">
    <location>
        <begin position="655"/>
        <end position="687"/>
    </location>
</feature>
<feature type="compositionally biased region" description="Acidic residues" evidence="6">
    <location>
        <begin position="1328"/>
        <end position="1348"/>
    </location>
</feature>